<proteinExistence type="inferred from homology"/>
<dbReference type="SUPFAM" id="SSF90250">
    <property type="entry name" value="Troponin coil-coiled subunits"/>
    <property type="match status" value="1"/>
</dbReference>
<accession>E4WY91</accession>
<dbReference type="InParanoid" id="E4WY91"/>
<protein>
    <submittedName>
        <fullName evidence="5">Uncharacterized protein</fullName>
    </submittedName>
</protein>
<keyword evidence="3" id="KW-0514">Muscle protein</keyword>
<evidence type="ECO:0000256" key="1">
    <source>
        <dbReference type="ARBA" id="ARBA00001988"/>
    </source>
</evidence>
<dbReference type="GO" id="GO:0006936">
    <property type="term" value="P:muscle contraction"/>
    <property type="evidence" value="ECO:0007669"/>
    <property type="project" value="TreeGrafter"/>
</dbReference>
<dbReference type="InterPro" id="IPR001978">
    <property type="entry name" value="Troponin"/>
</dbReference>
<comment type="similarity">
    <text evidence="2">Belongs to the troponin I family.</text>
</comment>
<dbReference type="OrthoDB" id="371899at2759"/>
<feature type="coiled-coil region" evidence="4">
    <location>
        <begin position="49"/>
        <end position="97"/>
    </location>
</feature>
<gene>
    <name evidence="5" type="ORF">GSOID_T00011893001</name>
</gene>
<organism evidence="5">
    <name type="scientific">Oikopleura dioica</name>
    <name type="common">Tunicate</name>
    <dbReference type="NCBI Taxonomy" id="34765"/>
    <lineage>
        <taxon>Eukaryota</taxon>
        <taxon>Metazoa</taxon>
        <taxon>Chordata</taxon>
        <taxon>Tunicata</taxon>
        <taxon>Appendicularia</taxon>
        <taxon>Copelata</taxon>
        <taxon>Oikopleuridae</taxon>
        <taxon>Oikopleura</taxon>
    </lineage>
</organism>
<evidence type="ECO:0000313" key="6">
    <source>
        <dbReference type="Proteomes" id="UP000001307"/>
    </source>
</evidence>
<keyword evidence="4" id="KW-0175">Coiled coil</keyword>
<dbReference type="AlphaFoldDB" id="E4WY91"/>
<dbReference type="EMBL" id="FN653018">
    <property type="protein sequence ID" value="CBY22335.1"/>
    <property type="molecule type" value="Genomic_DNA"/>
</dbReference>
<evidence type="ECO:0000256" key="2">
    <source>
        <dbReference type="ARBA" id="ARBA00009930"/>
    </source>
</evidence>
<keyword evidence="6" id="KW-1185">Reference proteome</keyword>
<name>E4WY91_OIKDI</name>
<evidence type="ECO:0000256" key="4">
    <source>
        <dbReference type="SAM" id="Coils"/>
    </source>
</evidence>
<sequence>MTEFADIKKSLLQKAKELLASEVAANSSARDEALQERVKPLPDYASMDEEQLKQLCRELHASIDKADEQRYDAEYKIEKHNKESEELKRKHAELKAKMKKPALKRIRMSPEEMMSTLLAAK</sequence>
<dbReference type="Pfam" id="PF00992">
    <property type="entry name" value="Troponin"/>
    <property type="match status" value="1"/>
</dbReference>
<dbReference type="Gene3D" id="1.20.5.350">
    <property type="match status" value="1"/>
</dbReference>
<dbReference type="InterPro" id="IPR038077">
    <property type="entry name" value="Troponin_sf"/>
</dbReference>
<dbReference type="GO" id="GO:0005861">
    <property type="term" value="C:troponin complex"/>
    <property type="evidence" value="ECO:0007669"/>
    <property type="project" value="InterPro"/>
</dbReference>
<dbReference type="InterPro" id="IPR050875">
    <property type="entry name" value="Troponin_I"/>
</dbReference>
<dbReference type="PANTHER" id="PTHR13738">
    <property type="entry name" value="TROPONIN I"/>
    <property type="match status" value="1"/>
</dbReference>
<evidence type="ECO:0000256" key="3">
    <source>
        <dbReference type="ARBA" id="ARBA00023179"/>
    </source>
</evidence>
<comment type="function">
    <text evidence="1">Troponin I is the inhibitory subunit of troponin, the thin filament regulatory complex which confers calcium-sensitivity to striated muscle actomyosin ATPase activity.</text>
</comment>
<reference evidence="5" key="1">
    <citation type="journal article" date="2010" name="Science">
        <title>Plasticity of animal genome architecture unmasked by rapid evolution of a pelagic tunicate.</title>
        <authorList>
            <person name="Denoeud F."/>
            <person name="Henriet S."/>
            <person name="Mungpakdee S."/>
            <person name="Aury J.M."/>
            <person name="Da Silva C."/>
            <person name="Brinkmann H."/>
            <person name="Mikhaleva J."/>
            <person name="Olsen L.C."/>
            <person name="Jubin C."/>
            <person name="Canestro C."/>
            <person name="Bouquet J.M."/>
            <person name="Danks G."/>
            <person name="Poulain J."/>
            <person name="Campsteijn C."/>
            <person name="Adamski M."/>
            <person name="Cross I."/>
            <person name="Yadetie F."/>
            <person name="Muffato M."/>
            <person name="Louis A."/>
            <person name="Butcher S."/>
            <person name="Tsagkogeorga G."/>
            <person name="Konrad A."/>
            <person name="Singh S."/>
            <person name="Jensen M.F."/>
            <person name="Cong E.H."/>
            <person name="Eikeseth-Otteraa H."/>
            <person name="Noel B."/>
            <person name="Anthouard V."/>
            <person name="Porcel B.M."/>
            <person name="Kachouri-Lafond R."/>
            <person name="Nishino A."/>
            <person name="Ugolini M."/>
            <person name="Chourrout P."/>
            <person name="Nishida H."/>
            <person name="Aasland R."/>
            <person name="Huzurbazar S."/>
            <person name="Westhof E."/>
            <person name="Delsuc F."/>
            <person name="Lehrach H."/>
            <person name="Reinhardt R."/>
            <person name="Weissenbach J."/>
            <person name="Roy S.W."/>
            <person name="Artiguenave F."/>
            <person name="Postlethwait J.H."/>
            <person name="Manak J.R."/>
            <person name="Thompson E.M."/>
            <person name="Jaillon O."/>
            <person name="Du Pasquier L."/>
            <person name="Boudinot P."/>
            <person name="Liberles D.A."/>
            <person name="Volff J.N."/>
            <person name="Philippe H."/>
            <person name="Lenhard B."/>
            <person name="Roest Crollius H."/>
            <person name="Wincker P."/>
            <person name="Chourrout D."/>
        </authorList>
    </citation>
    <scope>NUCLEOTIDE SEQUENCE [LARGE SCALE GENOMIC DNA]</scope>
</reference>
<dbReference type="Proteomes" id="UP000001307">
    <property type="component" value="Unassembled WGS sequence"/>
</dbReference>
<evidence type="ECO:0000313" key="5">
    <source>
        <dbReference type="EMBL" id="CBY22335.1"/>
    </source>
</evidence>
<dbReference type="PANTHER" id="PTHR13738:SF1">
    <property type="entry name" value="TROPONIN I"/>
    <property type="match status" value="1"/>
</dbReference>